<dbReference type="EMBL" id="JJMJ01000250">
    <property type="protein sequence ID" value="PPS20926.1"/>
    <property type="molecule type" value="Genomic_DNA"/>
</dbReference>
<organism evidence="1 2">
    <name type="scientific">Brachyspira murdochii</name>
    <dbReference type="NCBI Taxonomy" id="84378"/>
    <lineage>
        <taxon>Bacteria</taxon>
        <taxon>Pseudomonadati</taxon>
        <taxon>Spirochaetota</taxon>
        <taxon>Spirochaetia</taxon>
        <taxon>Brachyspirales</taxon>
        <taxon>Brachyspiraceae</taxon>
        <taxon>Brachyspira</taxon>
    </lineage>
</organism>
<name>A0ABX5B164_9SPIR</name>
<reference evidence="1 2" key="1">
    <citation type="submission" date="2014-04" db="EMBL/GenBank/DDBJ databases">
        <title>Whole genome sequence of 'Brachyspira hampsonii' D13-03603F2.</title>
        <authorList>
            <person name="Patterson A.H."/>
            <person name="Chaban B."/>
            <person name="Fernando C."/>
            <person name="Harding J.C."/>
            <person name="Hill J.E."/>
        </authorList>
    </citation>
    <scope>NUCLEOTIDE SEQUENCE [LARGE SCALE GENOMIC DNA]</scope>
    <source>
        <strain evidence="1 2">D13-03603F2</strain>
    </source>
</reference>
<evidence type="ECO:0008006" key="3">
    <source>
        <dbReference type="Google" id="ProtNLM"/>
    </source>
</evidence>
<sequence length="230" mass="27174">MKDVENIFGEEKIIHNIYANEDTIIAYIKSFDNVLYCDYSYGSDNDYLMGLFAYHRDNKYIFGEFGSFKENRDELKLVVSDYPEIITIDSYELTNDKFIDLLNLYNISMCQMYSLLGESKIKNIKTSALKKITLNEYKEIFPHRYINNRIKMYGKGKYERAAIYNILDDLAYRCPYCGATYLLKIIDNKVNNFKDVLINELYNEHMENSLYLCRICNLISRTPNGIMDYI</sequence>
<dbReference type="Proteomes" id="UP000238924">
    <property type="component" value="Unassembled WGS sequence"/>
</dbReference>
<comment type="caution">
    <text evidence="1">The sequence shown here is derived from an EMBL/GenBank/DDBJ whole genome shotgun (WGS) entry which is preliminary data.</text>
</comment>
<gene>
    <name evidence="1" type="ORF">DJ52_13960</name>
</gene>
<proteinExistence type="predicted"/>
<protein>
    <recommendedName>
        <fullName evidence="3">HNH endonuclease</fullName>
    </recommendedName>
</protein>
<evidence type="ECO:0000313" key="1">
    <source>
        <dbReference type="EMBL" id="PPS20926.1"/>
    </source>
</evidence>
<keyword evidence="2" id="KW-1185">Reference proteome</keyword>
<evidence type="ECO:0000313" key="2">
    <source>
        <dbReference type="Proteomes" id="UP000238924"/>
    </source>
</evidence>
<dbReference type="RefSeq" id="WP_104619187.1">
    <property type="nucleotide sequence ID" value="NZ_JJMJ01000250.1"/>
</dbReference>
<accession>A0ABX5B164</accession>